<dbReference type="InterPro" id="IPR029069">
    <property type="entry name" value="HotDog_dom_sf"/>
</dbReference>
<reference evidence="10 11" key="1">
    <citation type="submission" date="2011-05" db="EMBL/GenBank/DDBJ databases">
        <title>Complete sequence of Desulfotomaculum carboxydivorans CO-1-SRB.</title>
        <authorList>
            <consortium name="US DOE Joint Genome Institute"/>
            <person name="Lucas S."/>
            <person name="Han J."/>
            <person name="Lapidus A."/>
            <person name="Cheng J.-F."/>
            <person name="Goodwin L."/>
            <person name="Pitluck S."/>
            <person name="Peters L."/>
            <person name="Mikhailova N."/>
            <person name="Lu M."/>
            <person name="Han C."/>
            <person name="Tapia R."/>
            <person name="Land M."/>
            <person name="Hauser L."/>
            <person name="Kyrpides N."/>
            <person name="Ivanova N."/>
            <person name="Pagani I."/>
            <person name="Stams A."/>
            <person name="Plugge C."/>
            <person name="Muyzer G."/>
            <person name="Kuever J."/>
            <person name="Parshina S."/>
            <person name="Ivanova A."/>
            <person name="Nazina T."/>
            <person name="Woyke T."/>
        </authorList>
    </citation>
    <scope>NUCLEOTIDE SEQUENCE [LARGE SCALE GENOMIC DNA]</scope>
    <source>
        <strain evidence="11">DSM 14880 / VKM B-2319 / CO-1-SRB</strain>
    </source>
</reference>
<keyword evidence="7" id="KW-0275">Fatty acid biosynthesis</keyword>
<comment type="similarity">
    <text evidence="1">Belongs to the acyl-ACP thioesterase family.</text>
</comment>
<evidence type="ECO:0000256" key="6">
    <source>
        <dbReference type="ARBA" id="ARBA00023098"/>
    </source>
</evidence>
<dbReference type="InterPro" id="IPR049427">
    <property type="entry name" value="Acyl-ACP_TE_C"/>
</dbReference>
<sequence length="255" mass="29998">MLNRKYRKEFEVHYYEINQFEEATPVAVLNYLEETAVAHSESVGVGISKLKSQGVAWMLNRWHIKMEKYPLWNEKIVIETWPSRFERFYATREFNIRDSYDHIIGRASSLWVFLNIEKKRPLRIPDKIKDAYGTDPHRAIDEPFGELYNLDDSVEKKEFRVRRSDIDTNNHVNNAKYVDWVLETIPAEIYHNYTLASLEVLYRKEVAFGATIWAGCQGIGKGLNPVYAHSIMNQDGNLALARTMWQRRNKNLHTN</sequence>
<dbReference type="AlphaFoldDB" id="F6B7F0"/>
<evidence type="ECO:0000256" key="2">
    <source>
        <dbReference type="ARBA" id="ARBA00022516"/>
    </source>
</evidence>
<keyword evidence="2" id="KW-0444">Lipid biosynthesis</keyword>
<dbReference type="RefSeq" id="WP_013809661.1">
    <property type="nucleotide sequence ID" value="NC_015565.1"/>
</dbReference>
<evidence type="ECO:0000256" key="4">
    <source>
        <dbReference type="ARBA" id="ARBA00022832"/>
    </source>
</evidence>
<dbReference type="Gene3D" id="3.10.129.10">
    <property type="entry name" value="Hotdog Thioesterase"/>
    <property type="match status" value="1"/>
</dbReference>
<feature type="domain" description="Acyl-ACP thioesterase N-terminal hotdog" evidence="8">
    <location>
        <begin position="4"/>
        <end position="132"/>
    </location>
</feature>
<keyword evidence="3" id="KW-0378">Hydrolase</keyword>
<evidence type="ECO:0000256" key="3">
    <source>
        <dbReference type="ARBA" id="ARBA00022801"/>
    </source>
</evidence>
<evidence type="ECO:0000313" key="11">
    <source>
        <dbReference type="Proteomes" id="UP000009226"/>
    </source>
</evidence>
<evidence type="ECO:0000256" key="1">
    <source>
        <dbReference type="ARBA" id="ARBA00006500"/>
    </source>
</evidence>
<evidence type="ECO:0000259" key="9">
    <source>
        <dbReference type="Pfam" id="PF20791"/>
    </source>
</evidence>
<dbReference type="InterPro" id="IPR045023">
    <property type="entry name" value="FATA/B"/>
</dbReference>
<dbReference type="GO" id="GO:0016297">
    <property type="term" value="F:fatty acyl-[ACP] hydrolase activity"/>
    <property type="evidence" value="ECO:0007669"/>
    <property type="project" value="InterPro"/>
</dbReference>
<name>F6B7F0_DESCC</name>
<dbReference type="SUPFAM" id="SSF54637">
    <property type="entry name" value="Thioesterase/thiol ester dehydrase-isomerase"/>
    <property type="match status" value="2"/>
</dbReference>
<dbReference type="eggNOG" id="COG3884">
    <property type="taxonomic scope" value="Bacteria"/>
</dbReference>
<protein>
    <submittedName>
        <fullName evidence="10">Acyl-ACP thioesterase</fullName>
    </submittedName>
</protein>
<dbReference type="KEGG" id="dca:Desca_0508"/>
<evidence type="ECO:0000256" key="7">
    <source>
        <dbReference type="ARBA" id="ARBA00023160"/>
    </source>
</evidence>
<dbReference type="Pfam" id="PF20791">
    <property type="entry name" value="Acyl-ACP_TE_C"/>
    <property type="match status" value="1"/>
</dbReference>
<evidence type="ECO:0000256" key="5">
    <source>
        <dbReference type="ARBA" id="ARBA00022946"/>
    </source>
</evidence>
<dbReference type="GO" id="GO:0000036">
    <property type="term" value="F:acyl carrier activity"/>
    <property type="evidence" value="ECO:0007669"/>
    <property type="project" value="TreeGrafter"/>
</dbReference>
<evidence type="ECO:0000259" key="8">
    <source>
        <dbReference type="Pfam" id="PF01643"/>
    </source>
</evidence>
<dbReference type="PANTHER" id="PTHR31727">
    <property type="entry name" value="OLEOYL-ACYL CARRIER PROTEIN THIOESTERASE 1, CHLOROPLASTIC"/>
    <property type="match status" value="1"/>
</dbReference>
<dbReference type="HOGENOM" id="CLU_045466_2_0_9"/>
<keyword evidence="11" id="KW-1185">Reference proteome</keyword>
<gene>
    <name evidence="10" type="ordered locus">Desca_0508</name>
</gene>
<dbReference type="Proteomes" id="UP000009226">
    <property type="component" value="Chromosome"/>
</dbReference>
<dbReference type="PANTHER" id="PTHR31727:SF6">
    <property type="entry name" value="OLEOYL-ACYL CARRIER PROTEIN THIOESTERASE 1, CHLOROPLASTIC"/>
    <property type="match status" value="1"/>
</dbReference>
<keyword evidence="5" id="KW-0809">Transit peptide</keyword>
<evidence type="ECO:0000313" key="10">
    <source>
        <dbReference type="EMBL" id="AEF93400.1"/>
    </source>
</evidence>
<proteinExistence type="inferred from homology"/>
<dbReference type="InterPro" id="IPR002864">
    <property type="entry name" value="Acyl-ACP_thioesterase_NHD"/>
</dbReference>
<feature type="domain" description="Acyl-ACP thioesterase-like C-terminal" evidence="9">
    <location>
        <begin position="151"/>
        <end position="246"/>
    </location>
</feature>
<keyword evidence="4" id="KW-0276">Fatty acid metabolism</keyword>
<dbReference type="CDD" id="cd00586">
    <property type="entry name" value="4HBT"/>
    <property type="match status" value="1"/>
</dbReference>
<keyword evidence="6" id="KW-0443">Lipid metabolism</keyword>
<accession>F6B7F0</accession>
<dbReference type="Pfam" id="PF01643">
    <property type="entry name" value="Acyl-ACP_TE"/>
    <property type="match status" value="1"/>
</dbReference>
<dbReference type="EMBL" id="CP002736">
    <property type="protein sequence ID" value="AEF93400.1"/>
    <property type="molecule type" value="Genomic_DNA"/>
</dbReference>
<dbReference type="STRING" id="868595.Desca_0508"/>
<organism evidence="10 11">
    <name type="scientific">Desulfotomaculum nigrificans (strain DSM 14880 / VKM B-2319 / CO-1-SRB)</name>
    <name type="common">Desulfotomaculum carboxydivorans</name>
    <dbReference type="NCBI Taxonomy" id="868595"/>
    <lineage>
        <taxon>Bacteria</taxon>
        <taxon>Bacillati</taxon>
        <taxon>Bacillota</taxon>
        <taxon>Clostridia</taxon>
        <taxon>Eubacteriales</taxon>
        <taxon>Desulfotomaculaceae</taxon>
        <taxon>Desulfotomaculum</taxon>
    </lineage>
</organism>